<dbReference type="Proteomes" id="UP001152607">
    <property type="component" value="Unassembled WGS sequence"/>
</dbReference>
<reference evidence="1" key="1">
    <citation type="submission" date="2023-01" db="EMBL/GenBank/DDBJ databases">
        <authorList>
            <person name="Van Ghelder C."/>
            <person name="Rancurel C."/>
        </authorList>
    </citation>
    <scope>NUCLEOTIDE SEQUENCE</scope>
    <source>
        <strain evidence="1">CNCM I-4278</strain>
    </source>
</reference>
<keyword evidence="2" id="KW-1185">Reference proteome</keyword>
<accession>A0A9W4URA6</accession>
<evidence type="ECO:0000313" key="2">
    <source>
        <dbReference type="Proteomes" id="UP001152607"/>
    </source>
</evidence>
<name>A0A9W4URA6_9PLEO</name>
<evidence type="ECO:0000313" key="1">
    <source>
        <dbReference type="EMBL" id="CAI6341558.1"/>
    </source>
</evidence>
<comment type="caution">
    <text evidence="1">The sequence shown here is derived from an EMBL/GenBank/DDBJ whole genome shotgun (WGS) entry which is preliminary data.</text>
</comment>
<organism evidence="1 2">
    <name type="scientific">Periconia digitata</name>
    <dbReference type="NCBI Taxonomy" id="1303443"/>
    <lineage>
        <taxon>Eukaryota</taxon>
        <taxon>Fungi</taxon>
        <taxon>Dikarya</taxon>
        <taxon>Ascomycota</taxon>
        <taxon>Pezizomycotina</taxon>
        <taxon>Dothideomycetes</taxon>
        <taxon>Pleosporomycetidae</taxon>
        <taxon>Pleosporales</taxon>
        <taxon>Massarineae</taxon>
        <taxon>Periconiaceae</taxon>
        <taxon>Periconia</taxon>
    </lineage>
</organism>
<protein>
    <submittedName>
        <fullName evidence="1">Uncharacterized protein</fullName>
    </submittedName>
</protein>
<dbReference type="AlphaFoldDB" id="A0A9W4URA6"/>
<dbReference type="EMBL" id="CAOQHR010000012">
    <property type="protein sequence ID" value="CAI6341558.1"/>
    <property type="molecule type" value="Genomic_DNA"/>
</dbReference>
<proteinExistence type="predicted"/>
<sequence>MACMWIDPYVQFGCSISMLLAILDRDPFPLTPWSCRRSSTSCLVPIQILQKRHCGSWGSHHLPYNLTWQFVGSASAFLAFASERIVMRNIVMVLRASVPHSAWPKTVVMGFEFPMSLASSMPMWNH</sequence>
<gene>
    <name evidence="1" type="ORF">PDIGIT_LOCUS14757</name>
</gene>